<feature type="compositionally biased region" description="Low complexity" evidence="1">
    <location>
        <begin position="61"/>
        <end position="71"/>
    </location>
</feature>
<feature type="region of interest" description="Disordered" evidence="1">
    <location>
        <begin position="1"/>
        <end position="83"/>
    </location>
</feature>
<feature type="compositionally biased region" description="Polar residues" evidence="1">
    <location>
        <begin position="1"/>
        <end position="10"/>
    </location>
</feature>
<gene>
    <name evidence="2" type="ORF">PG997_009738</name>
</gene>
<proteinExistence type="predicted"/>
<comment type="caution">
    <text evidence="2">The sequence shown here is derived from an EMBL/GenBank/DDBJ whole genome shotgun (WGS) entry which is preliminary data.</text>
</comment>
<sequence>MNTSPSQPECQANRKRPRQEDDVNARRVKRRKGSTSSDHSEAKSRRTDRKQGKAEAQVDESSSSSSQCQLPISPPPSPKIRPLLDFQYPVHDITPASLRDYMMSGSYRDCFLGEEVNNIILNEYRAAESQQSKTTQPSRENLLAMRVLSGLQ</sequence>
<protein>
    <submittedName>
        <fullName evidence="2">Uncharacterized protein</fullName>
    </submittedName>
</protein>
<accession>A0ABR1VUZ9</accession>
<organism evidence="2 3">
    <name type="scientific">Apiospora hydei</name>
    <dbReference type="NCBI Taxonomy" id="1337664"/>
    <lineage>
        <taxon>Eukaryota</taxon>
        <taxon>Fungi</taxon>
        <taxon>Dikarya</taxon>
        <taxon>Ascomycota</taxon>
        <taxon>Pezizomycotina</taxon>
        <taxon>Sordariomycetes</taxon>
        <taxon>Xylariomycetidae</taxon>
        <taxon>Amphisphaeriales</taxon>
        <taxon>Apiosporaceae</taxon>
        <taxon>Apiospora</taxon>
    </lineage>
</organism>
<dbReference type="EMBL" id="JAQQWN010000007">
    <property type="protein sequence ID" value="KAK8075075.1"/>
    <property type="molecule type" value="Genomic_DNA"/>
</dbReference>
<dbReference type="GeneID" id="92047113"/>
<dbReference type="RefSeq" id="XP_066666015.1">
    <property type="nucleotide sequence ID" value="XM_066814053.1"/>
</dbReference>
<keyword evidence="3" id="KW-1185">Reference proteome</keyword>
<reference evidence="2 3" key="1">
    <citation type="submission" date="2023-01" db="EMBL/GenBank/DDBJ databases">
        <title>Analysis of 21 Apiospora genomes using comparative genomics revels a genus with tremendous synthesis potential of carbohydrate active enzymes and secondary metabolites.</title>
        <authorList>
            <person name="Sorensen T."/>
        </authorList>
    </citation>
    <scope>NUCLEOTIDE SEQUENCE [LARGE SCALE GENOMIC DNA]</scope>
    <source>
        <strain evidence="2 3">CBS 114990</strain>
    </source>
</reference>
<name>A0ABR1VUZ9_9PEZI</name>
<dbReference type="Proteomes" id="UP001433268">
    <property type="component" value="Unassembled WGS sequence"/>
</dbReference>
<feature type="compositionally biased region" description="Basic and acidic residues" evidence="1">
    <location>
        <begin position="38"/>
        <end position="53"/>
    </location>
</feature>
<evidence type="ECO:0000256" key="1">
    <source>
        <dbReference type="SAM" id="MobiDB-lite"/>
    </source>
</evidence>
<evidence type="ECO:0000313" key="3">
    <source>
        <dbReference type="Proteomes" id="UP001433268"/>
    </source>
</evidence>
<evidence type="ECO:0000313" key="2">
    <source>
        <dbReference type="EMBL" id="KAK8075075.1"/>
    </source>
</evidence>